<keyword evidence="1" id="KW-1133">Transmembrane helix</keyword>
<gene>
    <name evidence="2" type="ORF">ATE48_02735</name>
</gene>
<reference evidence="2 3" key="1">
    <citation type="submission" date="2015-11" db="EMBL/GenBank/DDBJ databases">
        <title>Whole-Genome Sequence of Candidatus Oderbacter manganicum from the National Park Lower Oder Valley, Germany.</title>
        <authorList>
            <person name="Braun B."/>
            <person name="Liere K."/>
            <person name="Szewzyk U."/>
        </authorList>
    </citation>
    <scope>NUCLEOTIDE SEQUENCE [LARGE SCALE GENOMIC DNA]</scope>
    <source>
        <strain evidence="2 3">OTSz_A_272</strain>
    </source>
</reference>
<dbReference type="AlphaFoldDB" id="A0A1B1AED9"/>
<keyword evidence="1" id="KW-0472">Membrane</keyword>
<dbReference type="Proteomes" id="UP000092498">
    <property type="component" value="Chromosome"/>
</dbReference>
<dbReference type="OrthoDB" id="9960631at2"/>
<feature type="transmembrane region" description="Helical" evidence="1">
    <location>
        <begin position="33"/>
        <end position="50"/>
    </location>
</feature>
<feature type="transmembrane region" description="Helical" evidence="1">
    <location>
        <begin position="6"/>
        <end position="26"/>
    </location>
</feature>
<sequence>MIAALPWLALALMGVAIASSIGALAARSLFVTCMHLLTAGVAVAAAVLLLRSGQGGLALALFAAAWAPVLLMAAMSLSARTTKGGLRRLPWVSLLCAAIATSAVWWPLAELLRAPPVTISGELGGLSFWLAPIVLVAGVACAGMLGYGERGALMRRRESDA</sequence>
<dbReference type="EMBL" id="CP013244">
    <property type="protein sequence ID" value="ANP44915.1"/>
    <property type="molecule type" value="Genomic_DNA"/>
</dbReference>
<keyword evidence="1" id="KW-0812">Transmembrane</keyword>
<dbReference type="InParanoid" id="A0A1B1AED9"/>
<proteinExistence type="predicted"/>
<feature type="transmembrane region" description="Helical" evidence="1">
    <location>
        <begin position="89"/>
        <end position="108"/>
    </location>
</feature>
<protein>
    <submittedName>
        <fullName evidence="2">Uncharacterized protein</fullName>
    </submittedName>
</protein>
<name>A0A1B1AED9_9PROT</name>
<evidence type="ECO:0000256" key="1">
    <source>
        <dbReference type="SAM" id="Phobius"/>
    </source>
</evidence>
<accession>A0A1B1AED9</accession>
<keyword evidence="3" id="KW-1185">Reference proteome</keyword>
<dbReference type="STRING" id="1759059.ATE48_02735"/>
<organism evidence="2 3">
    <name type="scientific">Candidatus Viadribacter manganicus</name>
    <dbReference type="NCBI Taxonomy" id="1759059"/>
    <lineage>
        <taxon>Bacteria</taxon>
        <taxon>Pseudomonadati</taxon>
        <taxon>Pseudomonadota</taxon>
        <taxon>Alphaproteobacteria</taxon>
        <taxon>Hyphomonadales</taxon>
        <taxon>Hyphomonadaceae</taxon>
        <taxon>Candidatus Viadribacter</taxon>
    </lineage>
</organism>
<dbReference type="KEGG" id="cbot:ATE48_02735"/>
<evidence type="ECO:0000313" key="3">
    <source>
        <dbReference type="Proteomes" id="UP000092498"/>
    </source>
</evidence>
<feature type="transmembrane region" description="Helical" evidence="1">
    <location>
        <begin position="128"/>
        <end position="147"/>
    </location>
</feature>
<evidence type="ECO:0000313" key="2">
    <source>
        <dbReference type="EMBL" id="ANP44915.1"/>
    </source>
</evidence>
<dbReference type="RefSeq" id="WP_066767569.1">
    <property type="nucleotide sequence ID" value="NZ_CP013244.1"/>
</dbReference>
<feature type="transmembrane region" description="Helical" evidence="1">
    <location>
        <begin position="56"/>
        <end position="77"/>
    </location>
</feature>